<dbReference type="CDD" id="cd00761">
    <property type="entry name" value="Glyco_tranf_GTA_type"/>
    <property type="match status" value="1"/>
</dbReference>
<dbReference type="Pfam" id="PF00535">
    <property type="entry name" value="Glycos_transf_2"/>
    <property type="match status" value="1"/>
</dbReference>
<name>A0ABT9H0S1_9GAMM</name>
<keyword evidence="3" id="KW-1185">Reference proteome</keyword>
<dbReference type="GO" id="GO:0016757">
    <property type="term" value="F:glycosyltransferase activity"/>
    <property type="evidence" value="ECO:0007669"/>
    <property type="project" value="UniProtKB-KW"/>
</dbReference>
<dbReference type="Gene3D" id="3.90.550.10">
    <property type="entry name" value="Spore Coat Polysaccharide Biosynthesis Protein SpsA, Chain A"/>
    <property type="match status" value="1"/>
</dbReference>
<organism evidence="2 3">
    <name type="scientific">Alkalimonas collagenimarina</name>
    <dbReference type="NCBI Taxonomy" id="400390"/>
    <lineage>
        <taxon>Bacteria</taxon>
        <taxon>Pseudomonadati</taxon>
        <taxon>Pseudomonadota</taxon>
        <taxon>Gammaproteobacteria</taxon>
        <taxon>Alkalimonas</taxon>
    </lineage>
</organism>
<sequence>MSRVTLYMPTHNRAVMLQRALESALAQTYPDVEVIVVDDGSSDNTPQVLADYQSRYPQLKVLRQPQAKGACAARNEALAIASGEFITGMDDDDELLPEHITELHRAFRPELAFVSASLLEDNGQQRFARRLDLGVHQLSDVLHYNKFTNQVFTLTERLRAVGGFDENFPAFQDYDTWVRLMERFGPAEKIASATYVWHTGHEQDRISHSPVKRLTALEMFKYKHAHLLGKQHLASLEVMRIRMAGEAFSLRQVIKYINAGNWKTTVALYMNTNLKGLKRLIDHARR</sequence>
<evidence type="ECO:0000313" key="3">
    <source>
        <dbReference type="Proteomes" id="UP001231616"/>
    </source>
</evidence>
<dbReference type="EMBL" id="JAUZVZ010000016">
    <property type="protein sequence ID" value="MDP4536911.1"/>
    <property type="molecule type" value="Genomic_DNA"/>
</dbReference>
<keyword evidence="2" id="KW-0808">Transferase</keyword>
<evidence type="ECO:0000313" key="2">
    <source>
        <dbReference type="EMBL" id="MDP4536911.1"/>
    </source>
</evidence>
<protein>
    <submittedName>
        <fullName evidence="2">Glycosyltransferase family A protein</fullName>
        <ecNumber evidence="2">2.4.-.-</ecNumber>
    </submittedName>
</protein>
<dbReference type="InterPro" id="IPR050834">
    <property type="entry name" value="Glycosyltransf_2"/>
</dbReference>
<comment type="caution">
    <text evidence="2">The sequence shown here is derived from an EMBL/GenBank/DDBJ whole genome shotgun (WGS) entry which is preliminary data.</text>
</comment>
<reference evidence="2 3" key="1">
    <citation type="submission" date="2023-08" db="EMBL/GenBank/DDBJ databases">
        <authorList>
            <person name="Joshi A."/>
            <person name="Thite S."/>
        </authorList>
    </citation>
    <scope>NUCLEOTIDE SEQUENCE [LARGE SCALE GENOMIC DNA]</scope>
    <source>
        <strain evidence="2 3">AC40</strain>
    </source>
</reference>
<dbReference type="InterPro" id="IPR001173">
    <property type="entry name" value="Glyco_trans_2-like"/>
</dbReference>
<dbReference type="EC" id="2.4.-.-" evidence="2"/>
<evidence type="ECO:0000259" key="1">
    <source>
        <dbReference type="Pfam" id="PF00535"/>
    </source>
</evidence>
<keyword evidence="2" id="KW-0328">Glycosyltransferase</keyword>
<dbReference type="InterPro" id="IPR029044">
    <property type="entry name" value="Nucleotide-diphossugar_trans"/>
</dbReference>
<dbReference type="PANTHER" id="PTHR43685">
    <property type="entry name" value="GLYCOSYLTRANSFERASE"/>
    <property type="match status" value="1"/>
</dbReference>
<gene>
    <name evidence="2" type="ORF">Q3O60_11975</name>
</gene>
<feature type="domain" description="Glycosyltransferase 2-like" evidence="1">
    <location>
        <begin position="7"/>
        <end position="134"/>
    </location>
</feature>
<dbReference type="SUPFAM" id="SSF53448">
    <property type="entry name" value="Nucleotide-diphospho-sugar transferases"/>
    <property type="match status" value="1"/>
</dbReference>
<proteinExistence type="predicted"/>
<dbReference type="PANTHER" id="PTHR43685:SF2">
    <property type="entry name" value="GLYCOSYLTRANSFERASE 2-LIKE DOMAIN-CONTAINING PROTEIN"/>
    <property type="match status" value="1"/>
</dbReference>
<dbReference type="Proteomes" id="UP001231616">
    <property type="component" value="Unassembled WGS sequence"/>
</dbReference>
<accession>A0ABT9H0S1</accession>
<dbReference type="RefSeq" id="WP_305894176.1">
    <property type="nucleotide sequence ID" value="NZ_JAUZVZ010000016.1"/>
</dbReference>